<name>A0A1F7FKD5_UNCRA</name>
<sequence>MDKPHYGVASAILGTMRLAGMMLSMGVLMVIFSCVMGRTRITPEYYPRFLYSMRIGFTFFTVVCSAGVFASLARGNVHKRE</sequence>
<organism evidence="2 3">
    <name type="scientific">Candidatus Raymondbacteria bacterium RIFOXYD12_FULL_49_13</name>
    <dbReference type="NCBI Taxonomy" id="1817890"/>
    <lineage>
        <taxon>Bacteria</taxon>
        <taxon>Raymondiibacteriota</taxon>
    </lineage>
</organism>
<evidence type="ECO:0000313" key="2">
    <source>
        <dbReference type="EMBL" id="OGK06922.1"/>
    </source>
</evidence>
<reference evidence="2 3" key="1">
    <citation type="journal article" date="2016" name="Nat. Commun.">
        <title>Thousands of microbial genomes shed light on interconnected biogeochemical processes in an aquifer system.</title>
        <authorList>
            <person name="Anantharaman K."/>
            <person name="Brown C.T."/>
            <person name="Hug L.A."/>
            <person name="Sharon I."/>
            <person name="Castelle C.J."/>
            <person name="Probst A.J."/>
            <person name="Thomas B.C."/>
            <person name="Singh A."/>
            <person name="Wilkins M.J."/>
            <person name="Karaoz U."/>
            <person name="Brodie E.L."/>
            <person name="Williams K.H."/>
            <person name="Hubbard S.S."/>
            <person name="Banfield J.F."/>
        </authorList>
    </citation>
    <scope>NUCLEOTIDE SEQUENCE [LARGE SCALE GENOMIC DNA]</scope>
</reference>
<keyword evidence="1" id="KW-1133">Transmembrane helix</keyword>
<evidence type="ECO:0000256" key="1">
    <source>
        <dbReference type="SAM" id="Phobius"/>
    </source>
</evidence>
<dbReference type="PROSITE" id="PS51257">
    <property type="entry name" value="PROKAR_LIPOPROTEIN"/>
    <property type="match status" value="1"/>
</dbReference>
<evidence type="ECO:0000313" key="3">
    <source>
        <dbReference type="Proteomes" id="UP000179243"/>
    </source>
</evidence>
<gene>
    <name evidence="2" type="ORF">A2519_05745</name>
</gene>
<dbReference type="EMBL" id="MFYX01000017">
    <property type="protein sequence ID" value="OGK06922.1"/>
    <property type="molecule type" value="Genomic_DNA"/>
</dbReference>
<feature type="transmembrane region" description="Helical" evidence="1">
    <location>
        <begin position="49"/>
        <end position="73"/>
    </location>
</feature>
<keyword evidence="1" id="KW-0472">Membrane</keyword>
<keyword evidence="1" id="KW-0812">Transmembrane</keyword>
<accession>A0A1F7FKD5</accession>
<proteinExistence type="predicted"/>
<dbReference type="AlphaFoldDB" id="A0A1F7FKD5"/>
<feature type="transmembrane region" description="Helical" evidence="1">
    <location>
        <begin position="12"/>
        <end position="37"/>
    </location>
</feature>
<dbReference type="Proteomes" id="UP000179243">
    <property type="component" value="Unassembled WGS sequence"/>
</dbReference>
<protein>
    <submittedName>
        <fullName evidence="2">Uncharacterized protein</fullName>
    </submittedName>
</protein>
<comment type="caution">
    <text evidence="2">The sequence shown here is derived from an EMBL/GenBank/DDBJ whole genome shotgun (WGS) entry which is preliminary data.</text>
</comment>